<dbReference type="EMBL" id="JBHTEE010000001">
    <property type="protein sequence ID" value="MFC7599715.1"/>
    <property type="molecule type" value="Genomic_DNA"/>
</dbReference>
<dbReference type="RefSeq" id="WP_343963613.1">
    <property type="nucleotide sequence ID" value="NZ_BAAAGK010000018.1"/>
</dbReference>
<dbReference type="Gene3D" id="3.90.1150.10">
    <property type="entry name" value="Aspartate Aminotransferase, domain 1"/>
    <property type="match status" value="1"/>
</dbReference>
<keyword evidence="2" id="KW-1185">Reference proteome</keyword>
<reference evidence="2" key="1">
    <citation type="journal article" date="2019" name="Int. J. Syst. Evol. Microbiol.">
        <title>The Global Catalogue of Microorganisms (GCM) 10K type strain sequencing project: providing services to taxonomists for standard genome sequencing and annotation.</title>
        <authorList>
            <consortium name="The Broad Institute Genomics Platform"/>
            <consortium name="The Broad Institute Genome Sequencing Center for Infectious Disease"/>
            <person name="Wu L."/>
            <person name="Ma J."/>
        </authorList>
    </citation>
    <scope>NUCLEOTIDE SEQUENCE [LARGE SCALE GENOMIC DNA]</scope>
    <source>
        <strain evidence="2">JCM 10083</strain>
    </source>
</reference>
<proteinExistence type="predicted"/>
<dbReference type="Proteomes" id="UP001596514">
    <property type="component" value="Unassembled WGS sequence"/>
</dbReference>
<name>A0ABW2STW4_9ACTN</name>
<protein>
    <submittedName>
        <fullName evidence="1">Uncharacterized protein</fullName>
    </submittedName>
</protein>
<evidence type="ECO:0000313" key="1">
    <source>
        <dbReference type="EMBL" id="MFC7599715.1"/>
    </source>
</evidence>
<evidence type="ECO:0000313" key="2">
    <source>
        <dbReference type="Proteomes" id="UP001596514"/>
    </source>
</evidence>
<gene>
    <name evidence="1" type="ORF">ACFQVD_06285</name>
</gene>
<organism evidence="1 2">
    <name type="scientific">Streptosporangium amethystogenes subsp. fukuiense</name>
    <dbReference type="NCBI Taxonomy" id="698418"/>
    <lineage>
        <taxon>Bacteria</taxon>
        <taxon>Bacillati</taxon>
        <taxon>Actinomycetota</taxon>
        <taxon>Actinomycetes</taxon>
        <taxon>Streptosporangiales</taxon>
        <taxon>Streptosporangiaceae</taxon>
        <taxon>Streptosporangium</taxon>
    </lineage>
</organism>
<sequence length="75" mass="7819">MLGLPCADRHVADLVSTLAFAQGLLVETCGRRGEVVKLLPPLTVTKAEVALQILEHVTDQVAGSRLVGSTLPAAT</sequence>
<comment type="caution">
    <text evidence="1">The sequence shown here is derived from an EMBL/GenBank/DDBJ whole genome shotgun (WGS) entry which is preliminary data.</text>
</comment>
<dbReference type="InterPro" id="IPR015422">
    <property type="entry name" value="PyrdxlP-dep_Trfase_small"/>
</dbReference>
<accession>A0ABW2STW4</accession>